<dbReference type="GO" id="GO:0002028">
    <property type="term" value="P:regulation of sodium ion transport"/>
    <property type="evidence" value="ECO:0007669"/>
    <property type="project" value="UniProtKB-UniRule"/>
</dbReference>
<accession>A0A921Z6V2</accession>
<feature type="region of interest" description="Disordered" evidence="8">
    <location>
        <begin position="387"/>
        <end position="416"/>
    </location>
</feature>
<feature type="compositionally biased region" description="Basic residues" evidence="8">
    <location>
        <begin position="205"/>
        <end position="214"/>
    </location>
</feature>
<keyword evidence="3 7" id="KW-1003">Cell membrane</keyword>
<gene>
    <name evidence="9" type="ORF">O3G_MSEX007589</name>
</gene>
<feature type="transmembrane region" description="Helical" evidence="7">
    <location>
        <begin position="147"/>
        <end position="168"/>
    </location>
</feature>
<feature type="compositionally biased region" description="Pro residues" evidence="8">
    <location>
        <begin position="397"/>
        <end position="414"/>
    </location>
</feature>
<reference evidence="9" key="1">
    <citation type="journal article" date="2016" name="Insect Biochem. Mol. Biol.">
        <title>Multifaceted biological insights from a draft genome sequence of the tobacco hornworm moth, Manduca sexta.</title>
        <authorList>
            <person name="Kanost M.R."/>
            <person name="Arrese E.L."/>
            <person name="Cao X."/>
            <person name="Chen Y.R."/>
            <person name="Chellapilla S."/>
            <person name="Goldsmith M.R."/>
            <person name="Grosse-Wilde E."/>
            <person name="Heckel D.G."/>
            <person name="Herndon N."/>
            <person name="Jiang H."/>
            <person name="Papanicolaou A."/>
            <person name="Qu J."/>
            <person name="Soulages J.L."/>
            <person name="Vogel H."/>
            <person name="Walters J."/>
            <person name="Waterhouse R.M."/>
            <person name="Ahn S.J."/>
            <person name="Almeida F.C."/>
            <person name="An C."/>
            <person name="Aqrawi P."/>
            <person name="Bretschneider A."/>
            <person name="Bryant W.B."/>
            <person name="Bucks S."/>
            <person name="Chao H."/>
            <person name="Chevignon G."/>
            <person name="Christen J.M."/>
            <person name="Clarke D.F."/>
            <person name="Dittmer N.T."/>
            <person name="Ferguson L.C.F."/>
            <person name="Garavelou S."/>
            <person name="Gordon K.H.J."/>
            <person name="Gunaratna R.T."/>
            <person name="Han Y."/>
            <person name="Hauser F."/>
            <person name="He Y."/>
            <person name="Heidel-Fischer H."/>
            <person name="Hirsh A."/>
            <person name="Hu Y."/>
            <person name="Jiang H."/>
            <person name="Kalra D."/>
            <person name="Klinner C."/>
            <person name="Konig C."/>
            <person name="Kovar C."/>
            <person name="Kroll A.R."/>
            <person name="Kuwar S.S."/>
            <person name="Lee S.L."/>
            <person name="Lehman R."/>
            <person name="Li K."/>
            <person name="Li Z."/>
            <person name="Liang H."/>
            <person name="Lovelace S."/>
            <person name="Lu Z."/>
            <person name="Mansfield J.H."/>
            <person name="McCulloch K.J."/>
            <person name="Mathew T."/>
            <person name="Morton B."/>
            <person name="Muzny D.M."/>
            <person name="Neunemann D."/>
            <person name="Ongeri F."/>
            <person name="Pauchet Y."/>
            <person name="Pu L.L."/>
            <person name="Pyrousis I."/>
            <person name="Rao X.J."/>
            <person name="Redding A."/>
            <person name="Roesel C."/>
            <person name="Sanchez-Gracia A."/>
            <person name="Schaack S."/>
            <person name="Shukla A."/>
            <person name="Tetreau G."/>
            <person name="Wang Y."/>
            <person name="Xiong G.H."/>
            <person name="Traut W."/>
            <person name="Walsh T.K."/>
            <person name="Worley K.C."/>
            <person name="Wu D."/>
            <person name="Wu W."/>
            <person name="Wu Y.Q."/>
            <person name="Zhang X."/>
            <person name="Zou Z."/>
            <person name="Zucker H."/>
            <person name="Briscoe A.D."/>
            <person name="Burmester T."/>
            <person name="Clem R.J."/>
            <person name="Feyereisen R."/>
            <person name="Grimmelikhuijzen C.J.P."/>
            <person name="Hamodrakas S.J."/>
            <person name="Hansson B.S."/>
            <person name="Huguet E."/>
            <person name="Jermiin L.S."/>
            <person name="Lan Q."/>
            <person name="Lehman H.K."/>
            <person name="Lorenzen M."/>
            <person name="Merzendorfer H."/>
            <person name="Michalopoulos I."/>
            <person name="Morton D.B."/>
            <person name="Muthukrishnan S."/>
            <person name="Oakeshott J.G."/>
            <person name="Palmer W."/>
            <person name="Park Y."/>
            <person name="Passarelli A.L."/>
            <person name="Rozas J."/>
            <person name="Schwartz L.M."/>
            <person name="Smith W."/>
            <person name="Southgate A."/>
            <person name="Vilcinskas A."/>
            <person name="Vogt R."/>
            <person name="Wang P."/>
            <person name="Werren J."/>
            <person name="Yu X.Q."/>
            <person name="Zhou J.J."/>
            <person name="Brown S.J."/>
            <person name="Scherer S.E."/>
            <person name="Richards S."/>
            <person name="Blissard G.W."/>
        </authorList>
    </citation>
    <scope>NUCLEOTIDE SEQUENCE</scope>
</reference>
<evidence type="ECO:0000313" key="9">
    <source>
        <dbReference type="EMBL" id="KAG6452413.1"/>
    </source>
</evidence>
<evidence type="ECO:0000256" key="1">
    <source>
        <dbReference type="ARBA" id="ARBA00004651"/>
    </source>
</evidence>
<evidence type="ECO:0000256" key="4">
    <source>
        <dbReference type="ARBA" id="ARBA00022692"/>
    </source>
</evidence>
<comment type="caution">
    <text evidence="9">The sequence shown here is derived from an EMBL/GenBank/DDBJ whole genome shotgun (WGS) entry which is preliminary data.</text>
</comment>
<dbReference type="AlphaFoldDB" id="A0A921Z6V2"/>
<dbReference type="InterPro" id="IPR008516">
    <property type="entry name" value="Na/K-Atpase_Interacting"/>
</dbReference>
<dbReference type="PANTHER" id="PTHR13084">
    <property type="entry name" value="T-CELL LYMPHOMA BREAKPOINT-ASSOCIATED TARGET 1-RELATED"/>
    <property type="match status" value="1"/>
</dbReference>
<organism evidence="9 10">
    <name type="scientific">Manduca sexta</name>
    <name type="common">Tobacco hawkmoth</name>
    <name type="synonym">Tobacco hornworm</name>
    <dbReference type="NCBI Taxonomy" id="7130"/>
    <lineage>
        <taxon>Eukaryota</taxon>
        <taxon>Metazoa</taxon>
        <taxon>Ecdysozoa</taxon>
        <taxon>Arthropoda</taxon>
        <taxon>Hexapoda</taxon>
        <taxon>Insecta</taxon>
        <taxon>Pterygota</taxon>
        <taxon>Neoptera</taxon>
        <taxon>Endopterygota</taxon>
        <taxon>Lepidoptera</taxon>
        <taxon>Glossata</taxon>
        <taxon>Ditrysia</taxon>
        <taxon>Bombycoidea</taxon>
        <taxon>Sphingidae</taxon>
        <taxon>Sphinginae</taxon>
        <taxon>Sphingini</taxon>
        <taxon>Manduca</taxon>
    </lineage>
</organism>
<keyword evidence="4 7" id="KW-0812">Transmembrane</keyword>
<evidence type="ECO:0000256" key="6">
    <source>
        <dbReference type="ARBA" id="ARBA00023136"/>
    </source>
</evidence>
<evidence type="ECO:0000313" key="10">
    <source>
        <dbReference type="Proteomes" id="UP000791440"/>
    </source>
</evidence>
<feature type="transmembrane region" description="Helical" evidence="7">
    <location>
        <begin position="65"/>
        <end position="85"/>
    </location>
</feature>
<comment type="similarity">
    <text evidence="2 7">Belongs to the NKAIN family.</text>
</comment>
<reference evidence="9" key="2">
    <citation type="submission" date="2020-12" db="EMBL/GenBank/DDBJ databases">
        <authorList>
            <person name="Kanost M."/>
        </authorList>
    </citation>
    <scope>NUCLEOTIDE SEQUENCE</scope>
</reference>
<dbReference type="Proteomes" id="UP000791440">
    <property type="component" value="Unassembled WGS sequence"/>
</dbReference>
<evidence type="ECO:0000256" key="3">
    <source>
        <dbReference type="ARBA" id="ARBA00022475"/>
    </source>
</evidence>
<keyword evidence="6 7" id="KW-0472">Membrane</keyword>
<comment type="subcellular location">
    <subcellularLocation>
        <location evidence="1 7">Cell membrane</location>
        <topology evidence="1 7">Multi-pass membrane protein</topology>
    </subcellularLocation>
</comment>
<protein>
    <recommendedName>
        <fullName evidence="7">Sodium/potassium-transporting ATPase subunit beta-1-interacting protein</fullName>
        <shortName evidence="7">Na(+)/K(+)-transporting ATPase subunit beta-1-interacting protein</shortName>
    </recommendedName>
</protein>
<evidence type="ECO:0000256" key="7">
    <source>
        <dbReference type="RuleBase" id="RU368041"/>
    </source>
</evidence>
<sequence>MAVCGLRTVLLIICVLQLIITVQRQVFDFLGYMWLPIITNFVNILLIIFGSFGAVLCITKYLIAYAIWSFMWLIWNIFLICYYLNLGTLNRESGLLSLGTESVSWWESNGWGCQPVWGEMAGPIVWRPARVDGCFFQWYHIEIGQSALGAAFAATALPLTIVLAYTTFKKQPNSDESSTSRRPVYTIELSPAETNISESSLKPMTPRRVKRRSGSRGNGSSVRKSRRSYRNAGYLASTASLPREPRSSRPTSAHSSYSNFHGTRPASYHVSHSEGPLPEPEIKTYEPPPPPPVESVPIVTNRYSTIGRNSIKSGYDVVRPYNETNPPRKYDTNIPAYDNVEHPSGYDRGLVVTNYDGRMNNGTTCESPSYAYSCAFGEAWRTPPLNTRAAAQAPGPGGVPAPPPPGPPCPPGPPAYQALNELYNVAP</sequence>
<keyword evidence="10" id="KW-1185">Reference proteome</keyword>
<dbReference type="Pfam" id="PF05640">
    <property type="entry name" value="NKAIN"/>
    <property type="match status" value="1"/>
</dbReference>
<keyword evidence="5 7" id="KW-1133">Transmembrane helix</keyword>
<name>A0A921Z6V2_MANSE</name>
<dbReference type="PANTHER" id="PTHR13084:SF6">
    <property type="entry name" value="SODIUM_POTASSIUM-TRANSPORTING ATPASE SUBUNIT BETA-1-INTERACTING PROTEIN"/>
    <property type="match status" value="1"/>
</dbReference>
<dbReference type="EMBL" id="JH668423">
    <property type="protein sequence ID" value="KAG6452413.1"/>
    <property type="molecule type" value="Genomic_DNA"/>
</dbReference>
<feature type="region of interest" description="Disordered" evidence="8">
    <location>
        <begin position="195"/>
        <end position="292"/>
    </location>
</feature>
<feature type="compositionally biased region" description="Polar residues" evidence="8">
    <location>
        <begin position="248"/>
        <end position="261"/>
    </location>
</feature>
<evidence type="ECO:0000256" key="8">
    <source>
        <dbReference type="SAM" id="MobiDB-lite"/>
    </source>
</evidence>
<feature type="transmembrane region" description="Helical" evidence="7">
    <location>
        <begin position="34"/>
        <end position="58"/>
    </location>
</feature>
<proteinExistence type="inferred from homology"/>
<evidence type="ECO:0000256" key="2">
    <source>
        <dbReference type="ARBA" id="ARBA00006364"/>
    </source>
</evidence>
<evidence type="ECO:0000256" key="5">
    <source>
        <dbReference type="ARBA" id="ARBA00022989"/>
    </source>
</evidence>
<dbReference type="GO" id="GO:0005886">
    <property type="term" value="C:plasma membrane"/>
    <property type="evidence" value="ECO:0007669"/>
    <property type="project" value="UniProtKB-SubCell"/>
</dbReference>